<dbReference type="Proteomes" id="UP001177595">
    <property type="component" value="Plasmid paPv3"/>
</dbReference>
<dbReference type="RefSeq" id="WP_280626804.1">
    <property type="nucleotide sequence ID" value="NZ_CP123507.1"/>
</dbReference>
<feature type="compositionally biased region" description="Polar residues" evidence="1">
    <location>
        <begin position="112"/>
        <end position="124"/>
    </location>
</feature>
<reference evidence="2" key="1">
    <citation type="submission" date="2023-04" db="EMBL/GenBank/DDBJ databases">
        <title>Genome dynamics across the evolutionary transition to endosymbiosis.</title>
        <authorList>
            <person name="Siozios S."/>
            <person name="Nadal-Jimenez P."/>
            <person name="Azagi T."/>
            <person name="Sprong H."/>
            <person name="Frost C.L."/>
            <person name="Parratt S.R."/>
            <person name="Taylor G."/>
            <person name="Brettell L."/>
            <person name="Lew K.C."/>
            <person name="Croft L."/>
            <person name="King K.C."/>
            <person name="Brockhurst M.A."/>
            <person name="Hypsa V."/>
            <person name="Novakova E."/>
            <person name="Darby A.C."/>
            <person name="Hurst G.D.D."/>
        </authorList>
    </citation>
    <scope>NUCLEOTIDE SEQUENCE</scope>
    <source>
        <strain evidence="2">APv</strain>
        <plasmid evidence="2">paPv3</plasmid>
    </source>
</reference>
<accession>A0AA95GT65</accession>
<evidence type="ECO:0000313" key="2">
    <source>
        <dbReference type="EMBL" id="WGM03581.1"/>
    </source>
</evidence>
<keyword evidence="2" id="KW-0614">Plasmid</keyword>
<feature type="region of interest" description="Disordered" evidence="1">
    <location>
        <begin position="102"/>
        <end position="124"/>
    </location>
</feature>
<evidence type="ECO:0000313" key="3">
    <source>
        <dbReference type="Proteomes" id="UP001177595"/>
    </source>
</evidence>
<proteinExistence type="predicted"/>
<sequence length="124" mass="14313">MTKDELVEKVKPFAVEMVNTLASKQHVFNKHLSTIIDCKNEGVPNKLIVEAINLHLNQNTKITLQYFKNLLFRSGYKKQPTASLPKTINEISKSNHRKFGNFDLPETKTFKHNPQSDNELFTKE</sequence>
<evidence type="ECO:0000256" key="1">
    <source>
        <dbReference type="SAM" id="MobiDB-lite"/>
    </source>
</evidence>
<geneLocation type="plasmid" evidence="2 3">
    <name>paPv3</name>
</geneLocation>
<protein>
    <submittedName>
        <fullName evidence="2">Uncharacterized protein</fullName>
    </submittedName>
</protein>
<name>A0AA95GT65_9GAMM</name>
<dbReference type="AlphaFoldDB" id="A0AA95GT65"/>
<gene>
    <name evidence="2" type="ORF">QE210_18900</name>
</gene>
<dbReference type="EMBL" id="CP123507">
    <property type="protein sequence ID" value="WGM03581.1"/>
    <property type="molecule type" value="Genomic_DNA"/>
</dbReference>
<organism evidence="2 3">
    <name type="scientific">Arsenophonus nasoniae</name>
    <name type="common">son-killer infecting Nasonia vitripennis</name>
    <dbReference type="NCBI Taxonomy" id="638"/>
    <lineage>
        <taxon>Bacteria</taxon>
        <taxon>Pseudomonadati</taxon>
        <taxon>Pseudomonadota</taxon>
        <taxon>Gammaproteobacteria</taxon>
        <taxon>Enterobacterales</taxon>
        <taxon>Morganellaceae</taxon>
        <taxon>Arsenophonus</taxon>
    </lineage>
</organism>